<dbReference type="AlphaFoldDB" id="A0A923MD08"/>
<evidence type="ECO:0000256" key="2">
    <source>
        <dbReference type="ARBA" id="ARBA00007118"/>
    </source>
</evidence>
<dbReference type="Pfam" id="PF00881">
    <property type="entry name" value="Nitroreductase"/>
    <property type="match status" value="1"/>
</dbReference>
<dbReference type="Gene3D" id="3.40.109.10">
    <property type="entry name" value="NADH Oxidase"/>
    <property type="match status" value="1"/>
</dbReference>
<dbReference type="PANTHER" id="PTHR43673">
    <property type="entry name" value="NAD(P)H NITROREDUCTASE YDGI-RELATED"/>
    <property type="match status" value="1"/>
</dbReference>
<comment type="similarity">
    <text evidence="2">Belongs to the nitroreductase family.</text>
</comment>
<keyword evidence="5" id="KW-0560">Oxidoreductase</keyword>
<dbReference type="Proteomes" id="UP000596827">
    <property type="component" value="Unassembled WGS sequence"/>
</dbReference>
<evidence type="ECO:0000256" key="4">
    <source>
        <dbReference type="ARBA" id="ARBA00022643"/>
    </source>
</evidence>
<sequence>MKNDALPALKALDAPDALDPSGFERLLATRASCRGFLPTPLPRPLIERILAATQRTASWNNTQPWQVIVTDAPATESLRQALQSQQPEPAGFEIPPPAEYRGVYLERRRACGWGLYAAVGVAKGDREASQRQANENFRMFGAPHLALLTSDKALGTYGVLDCGGWVNNFLLAAASHGVATIAQAALAQRSAFLRRWFGIPEDRTIVCGISFGYADTAHPANSFRTPRAPLAEVVRWVDQ</sequence>
<accession>A0A923MD08</accession>
<evidence type="ECO:0000259" key="6">
    <source>
        <dbReference type="Pfam" id="PF00881"/>
    </source>
</evidence>
<dbReference type="InterPro" id="IPR029479">
    <property type="entry name" value="Nitroreductase"/>
</dbReference>
<protein>
    <submittedName>
        <fullName evidence="7">Nitroreductase</fullName>
    </submittedName>
</protein>
<dbReference type="PANTHER" id="PTHR43673:SF2">
    <property type="entry name" value="NITROREDUCTASE"/>
    <property type="match status" value="1"/>
</dbReference>
<gene>
    <name evidence="7" type="ORF">H8R02_21490</name>
</gene>
<dbReference type="SUPFAM" id="SSF55469">
    <property type="entry name" value="FMN-dependent nitroreductase-like"/>
    <property type="match status" value="1"/>
</dbReference>
<comment type="cofactor">
    <cofactor evidence="1">
        <name>FMN</name>
        <dbReference type="ChEBI" id="CHEBI:58210"/>
    </cofactor>
</comment>
<keyword evidence="4" id="KW-0288">FMN</keyword>
<proteinExistence type="inferred from homology"/>
<dbReference type="InterPro" id="IPR000415">
    <property type="entry name" value="Nitroreductase-like"/>
</dbReference>
<organism evidence="7 8">
    <name type="scientific">Ramlibacter albus</name>
    <dbReference type="NCBI Taxonomy" id="2079448"/>
    <lineage>
        <taxon>Bacteria</taxon>
        <taxon>Pseudomonadati</taxon>
        <taxon>Pseudomonadota</taxon>
        <taxon>Betaproteobacteria</taxon>
        <taxon>Burkholderiales</taxon>
        <taxon>Comamonadaceae</taxon>
        <taxon>Ramlibacter</taxon>
    </lineage>
</organism>
<evidence type="ECO:0000256" key="5">
    <source>
        <dbReference type="ARBA" id="ARBA00023002"/>
    </source>
</evidence>
<evidence type="ECO:0000313" key="8">
    <source>
        <dbReference type="Proteomes" id="UP000596827"/>
    </source>
</evidence>
<dbReference type="CDD" id="cd02136">
    <property type="entry name" value="PnbA_NfnB-like"/>
    <property type="match status" value="1"/>
</dbReference>
<feature type="domain" description="Nitroreductase" evidence="6">
    <location>
        <begin position="28"/>
        <end position="213"/>
    </location>
</feature>
<keyword evidence="3" id="KW-0285">Flavoprotein</keyword>
<evidence type="ECO:0000256" key="1">
    <source>
        <dbReference type="ARBA" id="ARBA00001917"/>
    </source>
</evidence>
<dbReference type="EMBL" id="JACORU010000009">
    <property type="protein sequence ID" value="MBC5767054.1"/>
    <property type="molecule type" value="Genomic_DNA"/>
</dbReference>
<evidence type="ECO:0000256" key="3">
    <source>
        <dbReference type="ARBA" id="ARBA00022630"/>
    </source>
</evidence>
<dbReference type="RefSeq" id="WP_187083550.1">
    <property type="nucleotide sequence ID" value="NZ_JACORU010000009.1"/>
</dbReference>
<name>A0A923MD08_9BURK</name>
<evidence type="ECO:0000313" key="7">
    <source>
        <dbReference type="EMBL" id="MBC5767054.1"/>
    </source>
</evidence>
<keyword evidence="8" id="KW-1185">Reference proteome</keyword>
<dbReference type="GO" id="GO:0016491">
    <property type="term" value="F:oxidoreductase activity"/>
    <property type="evidence" value="ECO:0007669"/>
    <property type="project" value="UniProtKB-KW"/>
</dbReference>
<reference evidence="7" key="1">
    <citation type="submission" date="2020-08" db="EMBL/GenBank/DDBJ databases">
        <title>Ramlibacter sp. GTP1 16S ribosomal RNA gene genome sequencing and assembly.</title>
        <authorList>
            <person name="Kang M."/>
        </authorList>
    </citation>
    <scope>NUCLEOTIDE SEQUENCE</scope>
    <source>
        <strain evidence="7">GTP1</strain>
    </source>
</reference>
<comment type="caution">
    <text evidence="7">The sequence shown here is derived from an EMBL/GenBank/DDBJ whole genome shotgun (WGS) entry which is preliminary data.</text>
</comment>